<dbReference type="GeneID" id="70235045"/>
<evidence type="ECO:0000313" key="1">
    <source>
        <dbReference type="EMBL" id="KAH3667429.1"/>
    </source>
</evidence>
<proteinExistence type="predicted"/>
<organism evidence="1 2">
    <name type="scientific">Ogataea philodendri</name>
    <dbReference type="NCBI Taxonomy" id="1378263"/>
    <lineage>
        <taxon>Eukaryota</taxon>
        <taxon>Fungi</taxon>
        <taxon>Dikarya</taxon>
        <taxon>Ascomycota</taxon>
        <taxon>Saccharomycotina</taxon>
        <taxon>Pichiomycetes</taxon>
        <taxon>Pichiales</taxon>
        <taxon>Pichiaceae</taxon>
        <taxon>Ogataea</taxon>
    </lineage>
</organism>
<name>A0A9P8T6I4_9ASCO</name>
<comment type="caution">
    <text evidence="1">The sequence shown here is derived from an EMBL/GenBank/DDBJ whole genome shotgun (WGS) entry which is preliminary data.</text>
</comment>
<keyword evidence="2" id="KW-1185">Reference proteome</keyword>
<dbReference type="EMBL" id="JAEUBE010000183">
    <property type="protein sequence ID" value="KAH3667429.1"/>
    <property type="molecule type" value="Genomic_DNA"/>
</dbReference>
<dbReference type="Proteomes" id="UP000769157">
    <property type="component" value="Unassembled WGS sequence"/>
</dbReference>
<dbReference type="AlphaFoldDB" id="A0A9P8T6I4"/>
<sequence length="94" mass="10175">MLELCTESFKTDGSMMDWSEVGILGAMLSGPRRLSAVTISLEKGMPEEAPINNGGALDPEAVVEFCTVSMKESDLLTKLVSEVSEPTDPVRERI</sequence>
<reference evidence="1" key="1">
    <citation type="journal article" date="2021" name="Open Biol.">
        <title>Shared evolutionary footprints suggest mitochondrial oxidative damage underlies multiple complex I losses in fungi.</title>
        <authorList>
            <person name="Schikora-Tamarit M.A."/>
            <person name="Marcet-Houben M."/>
            <person name="Nosek J."/>
            <person name="Gabaldon T."/>
        </authorList>
    </citation>
    <scope>NUCLEOTIDE SEQUENCE</scope>
    <source>
        <strain evidence="1">CBS6075</strain>
    </source>
</reference>
<gene>
    <name evidence="1" type="ORF">OGAPHI_003078</name>
</gene>
<reference evidence="1" key="2">
    <citation type="submission" date="2021-01" db="EMBL/GenBank/DDBJ databases">
        <authorList>
            <person name="Schikora-Tamarit M.A."/>
        </authorList>
    </citation>
    <scope>NUCLEOTIDE SEQUENCE</scope>
    <source>
        <strain evidence="1">CBS6075</strain>
    </source>
</reference>
<accession>A0A9P8T6I4</accession>
<evidence type="ECO:0000313" key="2">
    <source>
        <dbReference type="Proteomes" id="UP000769157"/>
    </source>
</evidence>
<protein>
    <submittedName>
        <fullName evidence="1">Uncharacterized protein</fullName>
    </submittedName>
</protein>
<dbReference type="RefSeq" id="XP_046062241.1">
    <property type="nucleotide sequence ID" value="XM_046204018.1"/>
</dbReference>